<accession>A0A2J8A4T6</accession>
<protein>
    <submittedName>
        <fullName evidence="3">Uncharacterized protein</fullName>
    </submittedName>
</protein>
<dbReference type="EMBL" id="PGGS01000176">
    <property type="protein sequence ID" value="PNH07513.1"/>
    <property type="molecule type" value="Genomic_DNA"/>
</dbReference>
<dbReference type="AlphaFoldDB" id="A0A2J8A4T6"/>
<sequence length="124" mass="12729">MRRDEGDDTSALVAGAQRSPGSAATPTSCSTTLDHLSASQDELGQQLGRLAAALATITAAAAAASPALPPGCSGTVARLQRKAADLSIRLGRVEQRLQRLKVAGRLYGRPSPSKGHALPDFAAR</sequence>
<evidence type="ECO:0000313" key="4">
    <source>
        <dbReference type="Proteomes" id="UP000236333"/>
    </source>
</evidence>
<gene>
    <name evidence="3" type="ORF">TSOC_006022</name>
</gene>
<comment type="caution">
    <text evidence="3">The sequence shown here is derived from an EMBL/GenBank/DDBJ whole genome shotgun (WGS) entry which is preliminary data.</text>
</comment>
<dbReference type="Proteomes" id="UP000236333">
    <property type="component" value="Unassembled WGS sequence"/>
</dbReference>
<feature type="compositionally biased region" description="Polar residues" evidence="2">
    <location>
        <begin position="19"/>
        <end position="30"/>
    </location>
</feature>
<reference evidence="3 4" key="1">
    <citation type="journal article" date="2017" name="Mol. Biol. Evol.">
        <title>The 4-celled Tetrabaena socialis nuclear genome reveals the essential components for genetic control of cell number at the origin of multicellularity in the volvocine lineage.</title>
        <authorList>
            <person name="Featherston J."/>
            <person name="Arakaki Y."/>
            <person name="Hanschen E.R."/>
            <person name="Ferris P.J."/>
            <person name="Michod R.E."/>
            <person name="Olson B.J.S.C."/>
            <person name="Nozaki H."/>
            <person name="Durand P.M."/>
        </authorList>
    </citation>
    <scope>NUCLEOTIDE SEQUENCE [LARGE SCALE GENOMIC DNA]</scope>
    <source>
        <strain evidence="3 4">NIES-571</strain>
    </source>
</reference>
<evidence type="ECO:0000256" key="2">
    <source>
        <dbReference type="SAM" id="MobiDB-lite"/>
    </source>
</evidence>
<name>A0A2J8A4T6_9CHLO</name>
<organism evidence="3 4">
    <name type="scientific">Tetrabaena socialis</name>
    <dbReference type="NCBI Taxonomy" id="47790"/>
    <lineage>
        <taxon>Eukaryota</taxon>
        <taxon>Viridiplantae</taxon>
        <taxon>Chlorophyta</taxon>
        <taxon>core chlorophytes</taxon>
        <taxon>Chlorophyceae</taxon>
        <taxon>CS clade</taxon>
        <taxon>Chlamydomonadales</taxon>
        <taxon>Tetrabaenaceae</taxon>
        <taxon>Tetrabaena</taxon>
    </lineage>
</organism>
<evidence type="ECO:0000313" key="3">
    <source>
        <dbReference type="EMBL" id="PNH07513.1"/>
    </source>
</evidence>
<evidence type="ECO:0000256" key="1">
    <source>
        <dbReference type="SAM" id="Coils"/>
    </source>
</evidence>
<proteinExistence type="predicted"/>
<feature type="coiled-coil region" evidence="1">
    <location>
        <begin position="76"/>
        <end position="103"/>
    </location>
</feature>
<keyword evidence="1" id="KW-0175">Coiled coil</keyword>
<feature type="region of interest" description="Disordered" evidence="2">
    <location>
        <begin position="1"/>
        <end position="30"/>
    </location>
</feature>
<keyword evidence="4" id="KW-1185">Reference proteome</keyword>